<dbReference type="KEGG" id="tsn:W908_02005"/>
<reference evidence="2 3" key="1">
    <citation type="journal article" date="2015" name="Genome Announc.">
        <title>Genome Sequence of 'Candidatus Thioglobus singularis' Strain PS1, a Mixotroph from the SUP05 Clade of Marine Gammaproteobacteria.</title>
        <authorList>
            <person name="Marshall K.T."/>
            <person name="Morris R.M."/>
        </authorList>
    </citation>
    <scope>NUCLEOTIDE SEQUENCE [LARGE SCALE GENOMIC DNA]</scope>
    <source>
        <strain evidence="2 3">PS1</strain>
    </source>
</reference>
<dbReference type="Proteomes" id="UP000068905">
    <property type="component" value="Chromosome"/>
</dbReference>
<keyword evidence="1" id="KW-0732">Signal</keyword>
<evidence type="ECO:0000256" key="1">
    <source>
        <dbReference type="SAM" id="SignalP"/>
    </source>
</evidence>
<keyword evidence="3" id="KW-1185">Reference proteome</keyword>
<dbReference type="OrthoDB" id="9795659at2"/>
<dbReference type="EMBL" id="CP006911">
    <property type="protein sequence ID" value="ALE02621.1"/>
    <property type="molecule type" value="Genomic_DNA"/>
</dbReference>
<accession>A0A0M3T2C8</accession>
<protein>
    <submittedName>
        <fullName evidence="2">Uncharacterized protein</fullName>
    </submittedName>
</protein>
<evidence type="ECO:0000313" key="2">
    <source>
        <dbReference type="EMBL" id="ALE02621.1"/>
    </source>
</evidence>
<feature type="chain" id="PRO_5005789504" evidence="1">
    <location>
        <begin position="24"/>
        <end position="387"/>
    </location>
</feature>
<dbReference type="RefSeq" id="WP_053819709.1">
    <property type="nucleotide sequence ID" value="NZ_CP006911.1"/>
</dbReference>
<proteinExistence type="predicted"/>
<feature type="signal peptide" evidence="1">
    <location>
        <begin position="1"/>
        <end position="23"/>
    </location>
</feature>
<evidence type="ECO:0000313" key="3">
    <source>
        <dbReference type="Proteomes" id="UP000068905"/>
    </source>
</evidence>
<dbReference type="AlphaFoldDB" id="A0A0M3T2C8"/>
<name>A0A0M3T2C8_9GAMM</name>
<gene>
    <name evidence="2" type="ORF">W908_02005</name>
</gene>
<sequence length="387" mass="41943">MTKVFNSFSILFLLLFFSSVGFAGGDDTSALQEELDMVLMEELNPCFDQLEGDINDDSNITSVIKLSGLGAFNQGDEIMSSSNVKAIVESYDPKTNQLTYYQTAKTGFRSFSIGEKLVGKGSNVLTIEELVLDFVVPCSDLIVSIEEDPGQMIFIFADSEAAIKAKLAAAEMMAEIEAEMARAAALKAFQDKLAADKAAAAAATAAYRDALLEAELAAFEAQVAAEEAAAEMMAEIEEEMARQAALDAFLLKLKEEKAAAASSTAAYQAKLAYEKRVTKIMDDLLVELEDFNLSGEYKSTISDELIKEATIKLEEEAFVGTISGEIVTEAIHDFCKVNLGLSESNIELFKKALAGGYLGNVGPQSNYGTEFTANRWQKYIDCVGSKR</sequence>
<organism evidence="2 3">
    <name type="scientific">Candidatus Pseudothioglobus singularis PS1</name>
    <dbReference type="NCBI Taxonomy" id="1125411"/>
    <lineage>
        <taxon>Bacteria</taxon>
        <taxon>Pseudomonadati</taxon>
        <taxon>Pseudomonadota</taxon>
        <taxon>Gammaproteobacteria</taxon>
        <taxon>Candidatus Pseudothioglobaceae</taxon>
        <taxon>Candidatus Pseudothioglobus</taxon>
    </lineage>
</organism>